<dbReference type="EMBL" id="MU003577">
    <property type="protein sequence ID" value="KAF2462576.1"/>
    <property type="molecule type" value="Genomic_DNA"/>
</dbReference>
<comment type="caution">
    <text evidence="1">The sequence shown here is derived from an EMBL/GenBank/DDBJ whole genome shotgun (WGS) entry which is preliminary data.</text>
</comment>
<organism evidence="1 2">
    <name type="scientific">Lindgomyces ingoldianus</name>
    <dbReference type="NCBI Taxonomy" id="673940"/>
    <lineage>
        <taxon>Eukaryota</taxon>
        <taxon>Fungi</taxon>
        <taxon>Dikarya</taxon>
        <taxon>Ascomycota</taxon>
        <taxon>Pezizomycotina</taxon>
        <taxon>Dothideomycetes</taxon>
        <taxon>Pleosporomycetidae</taxon>
        <taxon>Pleosporales</taxon>
        <taxon>Lindgomycetaceae</taxon>
        <taxon>Lindgomyces</taxon>
    </lineage>
</organism>
<name>A0ACB6Q8S0_9PLEO</name>
<sequence length="1085" mass="117527">MDPPSSLPVRTSGIPRPPSRLPVLRSSASQSQLRPASSAEQLRKKSSFVSLSKPAPAPAALQKKPSSTSLAPAMLQKKPSRASLAHTTTPSTTASNTSLTRASLTSAKRRTTTVPNNIQARTSNNDATVFKKPIGRAPSGQTRVKPAATPSASSVGYQQDELGDLEGFRSASRASSRAGYRDNEPEQAVESDNEPVKPPRKARPSLSDRTIESLSQLPSSPAGKGRRRSSFFSADNSMPPPARPASALGNNRRPMTSDGTPQSRLATPGKAGGLSPRGSMTAPGKRSVSAALLHNLASTPSKTPPIGRPSSHLRKQPLSQMQNVQTTPKPRPLSNSKTMTARTPKARPSLTAAFGKAISPPASVVPLTPSPGRENYVDRSPESSRKVSNSSAALREQIAKAKAARRSGASKQTPEMPGRSSSSSSALREQIAKAKEAARRANASRQFGTSTPPREVPAVTENEYGIEPDPAEISQFDFGLDDPFNQHPKGAKALIRKRIDSARVEGRLNLAAMGLSKIPDDVLDLYKYDPSDDNEIAWGEIVDLTSIIAADNELTVLPEGLFPDIDVETVADDSDVGSQFGGIQTLDLHGNILQHLPVGLRRLSQLSKLNLSRNKLPMEALDIISQITSLRELKLADNAIMGPLPASLRNLNQLEVLELQNNKLTELPSEIRELAHLRSLNVSDNQLRQLPTELFTSVPIIELIASKNVFSGSFFDVDTVPHLQTLQIRNNSISSLCENGTVLLPALKTLDITANRLSALPDISSWTSLTTLLVGENKLTTLPEGFLSLQKLRTADFTANDLIKLDERIAWMDGLENLTVTANPIRDRKFLTMNTEDIKRDLQSRLDPSDIDAPGADTKTAELSKAVGSDSDWTLKPSGTLDLSFKNLTVVDEELMASFAESNDIRQLHLQQNYLVAIPPVLSQINLLTVLDLSKNGITKPLTETLQLPKLRELRLMGNKLRTLNHLMEFLSAPYLQHLDVSNNHISGPLPILREAFPGLLLLMASDNVISEVSAESLDGLKIVNLSNNEISRLEPRIGLLAGTLTGLDVEGNKFRVPSYTILKKGTDAVLKWLRDKIPSPIEEL</sequence>
<evidence type="ECO:0000313" key="1">
    <source>
        <dbReference type="EMBL" id="KAF2462576.1"/>
    </source>
</evidence>
<protein>
    <submittedName>
        <fullName evidence="1">L domain-like protein</fullName>
    </submittedName>
</protein>
<keyword evidence="2" id="KW-1185">Reference proteome</keyword>
<accession>A0ACB6Q8S0</accession>
<reference evidence="1" key="1">
    <citation type="journal article" date="2020" name="Stud. Mycol.">
        <title>101 Dothideomycetes genomes: a test case for predicting lifestyles and emergence of pathogens.</title>
        <authorList>
            <person name="Haridas S."/>
            <person name="Albert R."/>
            <person name="Binder M."/>
            <person name="Bloem J."/>
            <person name="Labutti K."/>
            <person name="Salamov A."/>
            <person name="Andreopoulos B."/>
            <person name="Baker S."/>
            <person name="Barry K."/>
            <person name="Bills G."/>
            <person name="Bluhm B."/>
            <person name="Cannon C."/>
            <person name="Castanera R."/>
            <person name="Culley D."/>
            <person name="Daum C."/>
            <person name="Ezra D."/>
            <person name="Gonzalez J."/>
            <person name="Henrissat B."/>
            <person name="Kuo A."/>
            <person name="Liang C."/>
            <person name="Lipzen A."/>
            <person name="Lutzoni F."/>
            <person name="Magnuson J."/>
            <person name="Mondo S."/>
            <person name="Nolan M."/>
            <person name="Ohm R."/>
            <person name="Pangilinan J."/>
            <person name="Park H.-J."/>
            <person name="Ramirez L."/>
            <person name="Alfaro M."/>
            <person name="Sun H."/>
            <person name="Tritt A."/>
            <person name="Yoshinaga Y."/>
            <person name="Zwiers L.-H."/>
            <person name="Turgeon B."/>
            <person name="Goodwin S."/>
            <person name="Spatafora J."/>
            <person name="Crous P."/>
            <person name="Grigoriev I."/>
        </authorList>
    </citation>
    <scope>NUCLEOTIDE SEQUENCE</scope>
    <source>
        <strain evidence="1">ATCC 200398</strain>
    </source>
</reference>
<evidence type="ECO:0000313" key="2">
    <source>
        <dbReference type="Proteomes" id="UP000799755"/>
    </source>
</evidence>
<gene>
    <name evidence="1" type="ORF">BDR25DRAFT_274313</name>
</gene>
<proteinExistence type="predicted"/>
<dbReference type="Proteomes" id="UP000799755">
    <property type="component" value="Unassembled WGS sequence"/>
</dbReference>